<dbReference type="SUPFAM" id="SSF53041">
    <property type="entry name" value="Resolvase-like"/>
    <property type="match status" value="1"/>
</dbReference>
<dbReference type="PANTHER" id="PTHR30461">
    <property type="entry name" value="DNA-INVERTASE FROM LAMBDOID PROPHAGE"/>
    <property type="match status" value="1"/>
</dbReference>
<keyword evidence="1" id="KW-0229">DNA integration</keyword>
<comment type="caution">
    <text evidence="6">The sequence shown here is derived from an EMBL/GenBank/DDBJ whole genome shotgun (WGS) entry which is preliminary data.</text>
</comment>
<feature type="domain" description="Resolvase/invertase-type recombinase catalytic" evidence="5">
    <location>
        <begin position="3"/>
        <end position="113"/>
    </location>
</feature>
<accession>A0AA35X895</accession>
<protein>
    <recommendedName>
        <fullName evidence="5">Resolvase/invertase-type recombinase catalytic domain-containing protein</fullName>
    </recommendedName>
</protein>
<dbReference type="InterPro" id="IPR006119">
    <property type="entry name" value="Resolv_N"/>
</dbReference>
<dbReference type="PROSITE" id="PS51736">
    <property type="entry name" value="RECOMBINASES_3"/>
    <property type="match status" value="1"/>
</dbReference>
<dbReference type="AlphaFoldDB" id="A0AA35X895"/>
<proteinExistence type="predicted"/>
<dbReference type="Pfam" id="PF00239">
    <property type="entry name" value="Resolvase"/>
    <property type="match status" value="1"/>
</dbReference>
<keyword evidence="2" id="KW-0238">DNA-binding</keyword>
<name>A0AA35X895_GEOBA</name>
<evidence type="ECO:0000256" key="1">
    <source>
        <dbReference type="ARBA" id="ARBA00022908"/>
    </source>
</evidence>
<keyword evidence="3" id="KW-0233">DNA recombination</keyword>
<evidence type="ECO:0000256" key="2">
    <source>
        <dbReference type="ARBA" id="ARBA00023125"/>
    </source>
</evidence>
<gene>
    <name evidence="6" type="ORF">GBAR_LOCUS23244</name>
</gene>
<dbReference type="Gene3D" id="3.40.50.1390">
    <property type="entry name" value="Resolvase, N-terminal catalytic domain"/>
    <property type="match status" value="1"/>
</dbReference>
<reference evidence="6" key="1">
    <citation type="submission" date="2023-03" db="EMBL/GenBank/DDBJ databases">
        <authorList>
            <person name="Steffen K."/>
            <person name="Cardenas P."/>
        </authorList>
    </citation>
    <scope>NUCLEOTIDE SEQUENCE</scope>
</reference>
<dbReference type="InterPro" id="IPR050639">
    <property type="entry name" value="SSR_resolvase"/>
</dbReference>
<evidence type="ECO:0000313" key="6">
    <source>
        <dbReference type="EMBL" id="CAI8041890.1"/>
    </source>
</evidence>
<dbReference type="InterPro" id="IPR006118">
    <property type="entry name" value="Recombinase_CS"/>
</dbReference>
<dbReference type="PROSITE" id="PS00398">
    <property type="entry name" value="RECOMBINASES_2"/>
    <property type="match status" value="1"/>
</dbReference>
<keyword evidence="7" id="KW-1185">Reference proteome</keyword>
<dbReference type="GO" id="GO:0015074">
    <property type="term" value="P:DNA integration"/>
    <property type="evidence" value="ECO:0007669"/>
    <property type="project" value="UniProtKB-KW"/>
</dbReference>
<dbReference type="GO" id="GO:0003677">
    <property type="term" value="F:DNA binding"/>
    <property type="evidence" value="ECO:0007669"/>
    <property type="project" value="UniProtKB-KW"/>
</dbReference>
<organism evidence="6 7">
    <name type="scientific">Geodia barretti</name>
    <name type="common">Barrett's horny sponge</name>
    <dbReference type="NCBI Taxonomy" id="519541"/>
    <lineage>
        <taxon>Eukaryota</taxon>
        <taxon>Metazoa</taxon>
        <taxon>Porifera</taxon>
        <taxon>Demospongiae</taxon>
        <taxon>Heteroscleromorpha</taxon>
        <taxon>Tetractinellida</taxon>
        <taxon>Astrophorina</taxon>
        <taxon>Geodiidae</taxon>
        <taxon>Geodia</taxon>
    </lineage>
</organism>
<dbReference type="EMBL" id="CASHTH010003220">
    <property type="protein sequence ID" value="CAI8041890.1"/>
    <property type="molecule type" value="Genomic_DNA"/>
</dbReference>
<dbReference type="Proteomes" id="UP001174909">
    <property type="component" value="Unassembled WGS sequence"/>
</dbReference>
<evidence type="ECO:0000259" key="5">
    <source>
        <dbReference type="PROSITE" id="PS51736"/>
    </source>
</evidence>
<dbReference type="InterPro" id="IPR036162">
    <property type="entry name" value="Resolvase-like_N_sf"/>
</dbReference>
<sequence length="113" mass="12656">MPDTYGYVRTSRPRVSELAGSDPETQRQQMLAAGVALSHIYQDVGISGTSGTNIRWGWHSLDSRLAQGDTLVVVSIDRIGRRWLDTIGNIHDLQRRGVRIRSLADNAQHDREC</sequence>
<dbReference type="GO" id="GO:0000150">
    <property type="term" value="F:DNA strand exchange activity"/>
    <property type="evidence" value="ECO:0007669"/>
    <property type="project" value="InterPro"/>
</dbReference>
<evidence type="ECO:0000256" key="4">
    <source>
        <dbReference type="SAM" id="MobiDB-lite"/>
    </source>
</evidence>
<dbReference type="PANTHER" id="PTHR30461:SF2">
    <property type="entry name" value="SERINE RECOMBINASE PINE-RELATED"/>
    <property type="match status" value="1"/>
</dbReference>
<feature type="region of interest" description="Disordered" evidence="4">
    <location>
        <begin position="1"/>
        <end position="23"/>
    </location>
</feature>
<evidence type="ECO:0000256" key="3">
    <source>
        <dbReference type="ARBA" id="ARBA00023172"/>
    </source>
</evidence>
<dbReference type="SMART" id="SM00857">
    <property type="entry name" value="Resolvase"/>
    <property type="match status" value="1"/>
</dbReference>
<evidence type="ECO:0000313" key="7">
    <source>
        <dbReference type="Proteomes" id="UP001174909"/>
    </source>
</evidence>